<protein>
    <submittedName>
        <fullName evidence="3">Tripartite-type tricarboxylate transporter receptor subunit TctC</fullName>
    </submittedName>
</protein>
<organism evidence="3 4">
    <name type="scientific">Variovorax boronicumulans</name>
    <dbReference type="NCBI Taxonomy" id="436515"/>
    <lineage>
        <taxon>Bacteria</taxon>
        <taxon>Pseudomonadati</taxon>
        <taxon>Pseudomonadota</taxon>
        <taxon>Betaproteobacteria</taxon>
        <taxon>Burkholderiales</taxon>
        <taxon>Comamonadaceae</taxon>
        <taxon>Variovorax</taxon>
    </lineage>
</organism>
<sequence>MTKINRRQVLAAAAASGVGLVGFRASASGQLLDQARFVTGFAAGGTTDAIARRIGEAVTGSYAKVIIIENKTGAATRIGIEYVKHATPDGATALVTPAGMMFMYPHIYEKLSYDPFKNFVPVSAIATTGFGLAVGPAVPPSVTDLAQFVEWCKANPKQANFGSPASGSMPHLMIEAWKRRINLDLVHTGYRGAGPAVLDLVGGQISAVTSGLGDFLPYLPSGRIRVLATGGTRRTKYTPNVATFIEQGVKDFVFQEDYAVFMPARTPAEHVNRLAADIKTALQKPAVLDMLDKFGLEPHATTPAELGQIVKTEYDRFGPIVKTIGFKAD</sequence>
<dbReference type="RefSeq" id="WP_307636310.1">
    <property type="nucleotide sequence ID" value="NZ_JAUSRR010000003.1"/>
</dbReference>
<dbReference type="InterPro" id="IPR006311">
    <property type="entry name" value="TAT_signal"/>
</dbReference>
<proteinExistence type="inferred from homology"/>
<comment type="caution">
    <text evidence="3">The sequence shown here is derived from an EMBL/GenBank/DDBJ whole genome shotgun (WGS) entry which is preliminary data.</text>
</comment>
<name>A0AAW8DT29_9BURK</name>
<dbReference type="PIRSF" id="PIRSF017082">
    <property type="entry name" value="YflP"/>
    <property type="match status" value="1"/>
</dbReference>
<keyword evidence="2" id="KW-0732">Signal</keyword>
<dbReference type="InterPro" id="IPR042100">
    <property type="entry name" value="Bug_dom1"/>
</dbReference>
<dbReference type="Pfam" id="PF03401">
    <property type="entry name" value="TctC"/>
    <property type="match status" value="1"/>
</dbReference>
<dbReference type="Gene3D" id="3.40.190.10">
    <property type="entry name" value="Periplasmic binding protein-like II"/>
    <property type="match status" value="1"/>
</dbReference>
<dbReference type="EMBL" id="JAUSRR010000003">
    <property type="protein sequence ID" value="MDP9922710.1"/>
    <property type="molecule type" value="Genomic_DNA"/>
</dbReference>
<reference evidence="3" key="1">
    <citation type="submission" date="2023-07" db="EMBL/GenBank/DDBJ databases">
        <title>Sorghum-associated microbial communities from plants grown in Nebraska, USA.</title>
        <authorList>
            <person name="Schachtman D."/>
        </authorList>
    </citation>
    <scope>NUCLEOTIDE SEQUENCE</scope>
    <source>
        <strain evidence="3">DS2795</strain>
    </source>
</reference>
<evidence type="ECO:0000256" key="2">
    <source>
        <dbReference type="SAM" id="SignalP"/>
    </source>
</evidence>
<feature type="chain" id="PRO_5043801704" evidence="2">
    <location>
        <begin position="28"/>
        <end position="329"/>
    </location>
</feature>
<dbReference type="InterPro" id="IPR005064">
    <property type="entry name" value="BUG"/>
</dbReference>
<dbReference type="Gene3D" id="3.40.190.150">
    <property type="entry name" value="Bordetella uptake gene, domain 1"/>
    <property type="match status" value="1"/>
</dbReference>
<dbReference type="SUPFAM" id="SSF53850">
    <property type="entry name" value="Periplasmic binding protein-like II"/>
    <property type="match status" value="1"/>
</dbReference>
<keyword evidence="3" id="KW-0675">Receptor</keyword>
<evidence type="ECO:0000313" key="3">
    <source>
        <dbReference type="EMBL" id="MDP9922710.1"/>
    </source>
</evidence>
<accession>A0AAW8DT29</accession>
<evidence type="ECO:0000256" key="1">
    <source>
        <dbReference type="ARBA" id="ARBA00006987"/>
    </source>
</evidence>
<comment type="similarity">
    <text evidence="1">Belongs to the UPF0065 (bug) family.</text>
</comment>
<dbReference type="PANTHER" id="PTHR42928:SF5">
    <property type="entry name" value="BLR1237 PROTEIN"/>
    <property type="match status" value="1"/>
</dbReference>
<dbReference type="AlphaFoldDB" id="A0AAW8DT29"/>
<dbReference type="Proteomes" id="UP001244295">
    <property type="component" value="Unassembled WGS sequence"/>
</dbReference>
<gene>
    <name evidence="3" type="ORF">J2W25_001731</name>
</gene>
<evidence type="ECO:0000313" key="4">
    <source>
        <dbReference type="Proteomes" id="UP001244295"/>
    </source>
</evidence>
<dbReference type="PANTHER" id="PTHR42928">
    <property type="entry name" value="TRICARBOXYLATE-BINDING PROTEIN"/>
    <property type="match status" value="1"/>
</dbReference>
<dbReference type="PROSITE" id="PS51318">
    <property type="entry name" value="TAT"/>
    <property type="match status" value="1"/>
</dbReference>
<feature type="signal peptide" evidence="2">
    <location>
        <begin position="1"/>
        <end position="27"/>
    </location>
</feature>